<reference evidence="2 3" key="1">
    <citation type="submission" date="2020-08" db="EMBL/GenBank/DDBJ databases">
        <title>Bridging the membrane lipid divide: bacteria of the FCB group superphylum have the potential to synthesize archaeal ether lipids.</title>
        <authorList>
            <person name="Villanueva L."/>
            <person name="Von Meijenfeldt F.A.B."/>
            <person name="Westbye A.B."/>
            <person name="Yadav S."/>
            <person name="Hopmans E.C."/>
            <person name="Dutilh B.E."/>
            <person name="Sinninghe Damste J.S."/>
        </authorList>
    </citation>
    <scope>NUCLEOTIDE SEQUENCE [LARGE SCALE GENOMIC DNA]</scope>
    <source>
        <strain evidence="2">NIOZ-UU47</strain>
    </source>
</reference>
<evidence type="ECO:0000313" key="2">
    <source>
        <dbReference type="EMBL" id="MBC8317352.1"/>
    </source>
</evidence>
<sequence length="65" mass="7206">MKFLISLVGVVLILEALPYVACPEAMQKWLKQLSEMNPGILRVLGLIAMGMGLLLCYITQQTDLI</sequence>
<dbReference type="Pfam" id="PF09838">
    <property type="entry name" value="DUF2065"/>
    <property type="match status" value="1"/>
</dbReference>
<feature type="transmembrane region" description="Helical" evidence="1">
    <location>
        <begin position="39"/>
        <end position="58"/>
    </location>
</feature>
<organism evidence="2 3">
    <name type="scientific">Candidatus Desulfobia pelagia</name>
    <dbReference type="NCBI Taxonomy" id="2841692"/>
    <lineage>
        <taxon>Bacteria</taxon>
        <taxon>Pseudomonadati</taxon>
        <taxon>Thermodesulfobacteriota</taxon>
        <taxon>Desulfobulbia</taxon>
        <taxon>Desulfobulbales</taxon>
        <taxon>Desulfobulbaceae</taxon>
        <taxon>Candidatus Desulfobia</taxon>
    </lineage>
</organism>
<dbReference type="EMBL" id="JACNJZ010000084">
    <property type="protein sequence ID" value="MBC8317352.1"/>
    <property type="molecule type" value="Genomic_DNA"/>
</dbReference>
<evidence type="ECO:0000313" key="3">
    <source>
        <dbReference type="Proteomes" id="UP000614424"/>
    </source>
</evidence>
<protein>
    <submittedName>
        <fullName evidence="2">DUF2065 domain-containing protein</fullName>
    </submittedName>
</protein>
<evidence type="ECO:0000256" key="1">
    <source>
        <dbReference type="SAM" id="Phobius"/>
    </source>
</evidence>
<dbReference type="AlphaFoldDB" id="A0A8J6ND30"/>
<accession>A0A8J6ND30</accession>
<keyword evidence="1" id="KW-0812">Transmembrane</keyword>
<keyword evidence="1" id="KW-1133">Transmembrane helix</keyword>
<name>A0A8J6ND30_9BACT</name>
<gene>
    <name evidence="2" type="ORF">H8E41_05560</name>
</gene>
<dbReference type="InterPro" id="IPR019201">
    <property type="entry name" value="DUF2065"/>
</dbReference>
<keyword evidence="1" id="KW-0472">Membrane</keyword>
<comment type="caution">
    <text evidence="2">The sequence shown here is derived from an EMBL/GenBank/DDBJ whole genome shotgun (WGS) entry which is preliminary data.</text>
</comment>
<proteinExistence type="predicted"/>
<dbReference type="Proteomes" id="UP000614424">
    <property type="component" value="Unassembled WGS sequence"/>
</dbReference>